<keyword evidence="2" id="KW-1185">Reference proteome</keyword>
<sequence>MPATFGVPNLLWSIKISEFFIKFNDITIGHNSGFSCPASTAAFDAAEGWDPLSGLGTPDYLRLLAAALAA</sequence>
<evidence type="ECO:0000313" key="2">
    <source>
        <dbReference type="Proteomes" id="UP001215598"/>
    </source>
</evidence>
<proteinExistence type="predicted"/>
<protein>
    <submittedName>
        <fullName evidence="1">Uncharacterized protein</fullName>
    </submittedName>
</protein>
<dbReference type="Gene3D" id="3.40.50.200">
    <property type="entry name" value="Peptidase S8/S53 domain"/>
    <property type="match status" value="1"/>
</dbReference>
<dbReference type="GO" id="GO:0006508">
    <property type="term" value="P:proteolysis"/>
    <property type="evidence" value="ECO:0007669"/>
    <property type="project" value="InterPro"/>
</dbReference>
<dbReference type="EMBL" id="JARKIB010000623">
    <property type="protein sequence ID" value="KAJ7696843.1"/>
    <property type="molecule type" value="Genomic_DNA"/>
</dbReference>
<dbReference type="InterPro" id="IPR036852">
    <property type="entry name" value="Peptidase_S8/S53_dom_sf"/>
</dbReference>
<dbReference type="AlphaFoldDB" id="A0AAD7GLR2"/>
<organism evidence="1 2">
    <name type="scientific">Mycena metata</name>
    <dbReference type="NCBI Taxonomy" id="1033252"/>
    <lineage>
        <taxon>Eukaryota</taxon>
        <taxon>Fungi</taxon>
        <taxon>Dikarya</taxon>
        <taxon>Basidiomycota</taxon>
        <taxon>Agaricomycotina</taxon>
        <taxon>Agaricomycetes</taxon>
        <taxon>Agaricomycetidae</taxon>
        <taxon>Agaricales</taxon>
        <taxon>Marasmiineae</taxon>
        <taxon>Mycenaceae</taxon>
        <taxon>Mycena</taxon>
    </lineage>
</organism>
<gene>
    <name evidence="1" type="ORF">B0H16DRAFT_1903755</name>
</gene>
<name>A0AAD7GLR2_9AGAR</name>
<comment type="caution">
    <text evidence="1">The sequence shown here is derived from an EMBL/GenBank/DDBJ whole genome shotgun (WGS) entry which is preliminary data.</text>
</comment>
<dbReference type="GO" id="GO:0004252">
    <property type="term" value="F:serine-type endopeptidase activity"/>
    <property type="evidence" value="ECO:0007669"/>
    <property type="project" value="InterPro"/>
</dbReference>
<reference evidence="1" key="1">
    <citation type="submission" date="2023-03" db="EMBL/GenBank/DDBJ databases">
        <title>Massive genome expansion in bonnet fungi (Mycena s.s.) driven by repeated elements and novel gene families across ecological guilds.</title>
        <authorList>
            <consortium name="Lawrence Berkeley National Laboratory"/>
            <person name="Harder C.B."/>
            <person name="Miyauchi S."/>
            <person name="Viragh M."/>
            <person name="Kuo A."/>
            <person name="Thoen E."/>
            <person name="Andreopoulos B."/>
            <person name="Lu D."/>
            <person name="Skrede I."/>
            <person name="Drula E."/>
            <person name="Henrissat B."/>
            <person name="Morin E."/>
            <person name="Kohler A."/>
            <person name="Barry K."/>
            <person name="LaButti K."/>
            <person name="Morin E."/>
            <person name="Salamov A."/>
            <person name="Lipzen A."/>
            <person name="Mereny Z."/>
            <person name="Hegedus B."/>
            <person name="Baldrian P."/>
            <person name="Stursova M."/>
            <person name="Weitz H."/>
            <person name="Taylor A."/>
            <person name="Grigoriev I.V."/>
            <person name="Nagy L.G."/>
            <person name="Martin F."/>
            <person name="Kauserud H."/>
        </authorList>
    </citation>
    <scope>NUCLEOTIDE SEQUENCE</scope>
    <source>
        <strain evidence="1">CBHHK182m</strain>
    </source>
</reference>
<dbReference type="Proteomes" id="UP001215598">
    <property type="component" value="Unassembled WGS sequence"/>
</dbReference>
<evidence type="ECO:0000313" key="1">
    <source>
        <dbReference type="EMBL" id="KAJ7696843.1"/>
    </source>
</evidence>
<dbReference type="SUPFAM" id="SSF52743">
    <property type="entry name" value="Subtilisin-like"/>
    <property type="match status" value="1"/>
</dbReference>
<accession>A0AAD7GLR2</accession>